<proteinExistence type="predicted"/>
<dbReference type="Proteomes" id="UP000241848">
    <property type="component" value="Unassembled WGS sequence"/>
</dbReference>
<dbReference type="EMBL" id="PXYV01000064">
    <property type="protein sequence ID" value="PSR20417.1"/>
    <property type="molecule type" value="Genomic_DNA"/>
</dbReference>
<evidence type="ECO:0000313" key="1">
    <source>
        <dbReference type="EMBL" id="PSR20417.1"/>
    </source>
</evidence>
<gene>
    <name evidence="1" type="ORF">C7B45_15130</name>
</gene>
<sequence length="224" mass="25831">MRSFMAILWHFWPSFKAYEQSWASAWPTITCPNGHGRLAKNGTFCRDYVDAQGLHGLRLQRYRCRPGHETWTLFPTFATPFSAYAQGVVWAVAIWHRERGWSWRRIQAWCTDHHVPAHLRTLQRWARRWSQRMTACLQLLMVWIADHGYQDQVDVWGRLGSGTAFQGWRRLWRGLQQGVAAWRRGAVWVGPTLLGVGCHTECRMVREPTAGGGSDDDPVLTQGG</sequence>
<comment type="caution">
    <text evidence="1">The sequence shown here is derived from an EMBL/GenBank/DDBJ whole genome shotgun (WGS) entry which is preliminary data.</text>
</comment>
<protein>
    <submittedName>
        <fullName evidence="1">Uncharacterized protein</fullName>
    </submittedName>
</protein>
<accession>A0A2T2WDU9</accession>
<dbReference type="AlphaFoldDB" id="A0A2T2WDU9"/>
<reference evidence="1 2" key="1">
    <citation type="journal article" date="2014" name="BMC Genomics">
        <title>Comparison of environmental and isolate Sulfobacillus genomes reveals diverse carbon, sulfur, nitrogen, and hydrogen metabolisms.</title>
        <authorList>
            <person name="Justice N.B."/>
            <person name="Norman A."/>
            <person name="Brown C.T."/>
            <person name="Singh A."/>
            <person name="Thomas B.C."/>
            <person name="Banfield J.F."/>
        </authorList>
    </citation>
    <scope>NUCLEOTIDE SEQUENCE [LARGE SCALE GENOMIC DNA]</scope>
    <source>
        <strain evidence="1">AMDSBA3</strain>
    </source>
</reference>
<evidence type="ECO:0000313" key="2">
    <source>
        <dbReference type="Proteomes" id="UP000241848"/>
    </source>
</evidence>
<name>A0A2T2WDU9_9FIRM</name>
<organism evidence="1 2">
    <name type="scientific">Sulfobacillus acidophilus</name>
    <dbReference type="NCBI Taxonomy" id="53633"/>
    <lineage>
        <taxon>Bacteria</taxon>
        <taxon>Bacillati</taxon>
        <taxon>Bacillota</taxon>
        <taxon>Clostridia</taxon>
        <taxon>Eubacteriales</taxon>
        <taxon>Clostridiales Family XVII. Incertae Sedis</taxon>
        <taxon>Sulfobacillus</taxon>
    </lineage>
</organism>